<reference evidence="9" key="1">
    <citation type="submission" date="2025-08" db="UniProtKB">
        <authorList>
            <consortium name="RefSeq"/>
        </authorList>
    </citation>
    <scope>IDENTIFICATION</scope>
</reference>
<dbReference type="OrthoDB" id="775830at2759"/>
<dbReference type="GeneID" id="105060850"/>
<evidence type="ECO:0000256" key="6">
    <source>
        <dbReference type="SAM" id="Coils"/>
    </source>
</evidence>
<dbReference type="GO" id="GO:0006508">
    <property type="term" value="P:proteolysis"/>
    <property type="evidence" value="ECO:0007669"/>
    <property type="project" value="UniProtKB-KW"/>
</dbReference>
<gene>
    <name evidence="9" type="primary">LOC105060850</name>
</gene>
<comment type="similarity">
    <text evidence="1">Belongs to the peptidase A1 family.</text>
</comment>
<name>A0A6I9SNU2_ELAGV</name>
<dbReference type="Pfam" id="PF14543">
    <property type="entry name" value="TAXi_N"/>
    <property type="match status" value="1"/>
</dbReference>
<dbReference type="SUPFAM" id="SSF50630">
    <property type="entry name" value="Acid proteases"/>
    <property type="match status" value="1"/>
</dbReference>
<dbReference type="PROSITE" id="PS00141">
    <property type="entry name" value="ASP_PROTEASE"/>
    <property type="match status" value="2"/>
</dbReference>
<dbReference type="InterPro" id="IPR032799">
    <property type="entry name" value="TAXi_C"/>
</dbReference>
<dbReference type="KEGG" id="egu:105060850"/>
<sequence length="408" mass="44197">MAYDEQCNSQNLKANLDLLEEKRETARVQMAAYKQKLREAARRSIARADHLSRVFSDDTYHSRLLPNPIGDYLIEVNVGTPAHKIFAVIDTGSDLTWVNCNPCIGCYPTFEPKSSSTYHRFSCGDNACADFPTHSCGKGLTTCDFALAYADGSHTSGFLATETFTFDTTAGYHVPILNVVFGCSHFTQITIATDTVALVGLGRGDVSLASQLGTIVGKKFSYCLVPPFRDAGSSHISFGANAVVSGPNAVSMPLINGPIRSFYYVPLRSLTLNGQSIPVNSRHVMLDTGAALTMLDSALVQSLEDGLKNIMKLPTVQHPELSLCFDIRSNRNVRYPIITFEFDGVSLTLDVGHVFMFLDANTACLAIISSGDADQPGVIGSRAQVNFHIGYDLDNQKISIAGVNCANL</sequence>
<feature type="domain" description="Peptidase A1" evidence="7">
    <location>
        <begin position="72"/>
        <end position="401"/>
    </location>
</feature>
<protein>
    <submittedName>
        <fullName evidence="9">Aspartic proteinase CDR1-like</fullName>
    </submittedName>
</protein>
<keyword evidence="2" id="KW-0645">Protease</keyword>
<dbReference type="InterPro" id="IPR021109">
    <property type="entry name" value="Peptidase_aspartic_dom_sf"/>
</dbReference>
<dbReference type="PANTHER" id="PTHR47967">
    <property type="entry name" value="OS07G0603500 PROTEIN-RELATED"/>
    <property type="match status" value="1"/>
</dbReference>
<organism evidence="8 9">
    <name type="scientific">Elaeis guineensis var. tenera</name>
    <name type="common">Oil palm</name>
    <dbReference type="NCBI Taxonomy" id="51953"/>
    <lineage>
        <taxon>Eukaryota</taxon>
        <taxon>Viridiplantae</taxon>
        <taxon>Streptophyta</taxon>
        <taxon>Embryophyta</taxon>
        <taxon>Tracheophyta</taxon>
        <taxon>Spermatophyta</taxon>
        <taxon>Magnoliopsida</taxon>
        <taxon>Liliopsida</taxon>
        <taxon>Arecaceae</taxon>
        <taxon>Arecoideae</taxon>
        <taxon>Cocoseae</taxon>
        <taxon>Elaeidinae</taxon>
        <taxon>Elaeis</taxon>
    </lineage>
</organism>
<dbReference type="InParanoid" id="A0A6I9SNU2"/>
<accession>A0A6I9SNU2</accession>
<dbReference type="Pfam" id="PF14541">
    <property type="entry name" value="TAXi_C"/>
    <property type="match status" value="1"/>
</dbReference>
<dbReference type="InterPro" id="IPR051708">
    <property type="entry name" value="Plant_Aspart_Prot_A1"/>
</dbReference>
<evidence type="ECO:0000256" key="3">
    <source>
        <dbReference type="ARBA" id="ARBA00022750"/>
    </source>
</evidence>
<evidence type="ECO:0000313" key="8">
    <source>
        <dbReference type="Proteomes" id="UP000504607"/>
    </source>
</evidence>
<dbReference type="AlphaFoldDB" id="A0A6I9SNU2"/>
<dbReference type="InterPro" id="IPR001969">
    <property type="entry name" value="Aspartic_peptidase_AS"/>
</dbReference>
<dbReference type="InterPro" id="IPR033121">
    <property type="entry name" value="PEPTIDASE_A1"/>
</dbReference>
<keyword evidence="8" id="KW-1185">Reference proteome</keyword>
<keyword evidence="5" id="KW-0325">Glycoprotein</keyword>
<proteinExistence type="inferred from homology"/>
<dbReference type="CDD" id="cd05476">
    <property type="entry name" value="pepsin_A_like_plant"/>
    <property type="match status" value="1"/>
</dbReference>
<feature type="coiled-coil region" evidence="6">
    <location>
        <begin position="9"/>
        <end position="43"/>
    </location>
</feature>
<evidence type="ECO:0000256" key="5">
    <source>
        <dbReference type="ARBA" id="ARBA00023180"/>
    </source>
</evidence>
<evidence type="ECO:0000259" key="7">
    <source>
        <dbReference type="PROSITE" id="PS51767"/>
    </source>
</evidence>
<keyword evidence="4" id="KW-0378">Hydrolase</keyword>
<evidence type="ECO:0000256" key="4">
    <source>
        <dbReference type="ARBA" id="ARBA00022801"/>
    </source>
</evidence>
<dbReference type="PANTHER" id="PTHR47967:SF128">
    <property type="entry name" value="ASPARTIC PROTEINASE CDR1-LIKE"/>
    <property type="match status" value="1"/>
</dbReference>
<keyword evidence="6" id="KW-0175">Coiled coil</keyword>
<evidence type="ECO:0000313" key="9">
    <source>
        <dbReference type="RefSeq" id="XP_010943004.1"/>
    </source>
</evidence>
<keyword evidence="3" id="KW-0064">Aspartyl protease</keyword>
<dbReference type="Gene3D" id="2.40.70.10">
    <property type="entry name" value="Acid Proteases"/>
    <property type="match status" value="2"/>
</dbReference>
<dbReference type="Proteomes" id="UP000504607">
    <property type="component" value="Unplaced"/>
</dbReference>
<dbReference type="InterPro" id="IPR032861">
    <property type="entry name" value="TAXi_N"/>
</dbReference>
<dbReference type="RefSeq" id="XP_010943004.1">
    <property type="nucleotide sequence ID" value="XM_010944702.1"/>
</dbReference>
<evidence type="ECO:0000256" key="2">
    <source>
        <dbReference type="ARBA" id="ARBA00022670"/>
    </source>
</evidence>
<dbReference type="InterPro" id="IPR034161">
    <property type="entry name" value="Pepsin-like_plant"/>
</dbReference>
<evidence type="ECO:0000256" key="1">
    <source>
        <dbReference type="ARBA" id="ARBA00007447"/>
    </source>
</evidence>
<dbReference type="GO" id="GO:0004190">
    <property type="term" value="F:aspartic-type endopeptidase activity"/>
    <property type="evidence" value="ECO:0007669"/>
    <property type="project" value="UniProtKB-KW"/>
</dbReference>
<dbReference type="PROSITE" id="PS51767">
    <property type="entry name" value="PEPTIDASE_A1"/>
    <property type="match status" value="1"/>
</dbReference>
<dbReference type="GO" id="GO:0005576">
    <property type="term" value="C:extracellular region"/>
    <property type="evidence" value="ECO:0007669"/>
    <property type="project" value="TreeGrafter"/>
</dbReference>